<evidence type="ECO:0000259" key="1">
    <source>
        <dbReference type="Pfam" id="PF13480"/>
    </source>
</evidence>
<evidence type="ECO:0000313" key="2">
    <source>
        <dbReference type="EMBL" id="MDE1463694.1"/>
    </source>
</evidence>
<reference evidence="2 3" key="1">
    <citation type="submission" date="2022-11" db="EMBL/GenBank/DDBJ databases">
        <title>Spartinivicinus poritis sp. nov., isolated from scleractinian coral Porites lutea.</title>
        <authorList>
            <person name="Zhang G."/>
            <person name="Cai L."/>
            <person name="Wei Q."/>
        </authorList>
    </citation>
    <scope>NUCLEOTIDE SEQUENCE [LARGE SCALE GENOMIC DNA]</scope>
    <source>
        <strain evidence="2 3">A2-2</strain>
    </source>
</reference>
<feature type="domain" description="BioF2-like acetyltransferase" evidence="1">
    <location>
        <begin position="214"/>
        <end position="347"/>
    </location>
</feature>
<dbReference type="InterPro" id="IPR016181">
    <property type="entry name" value="Acyl_CoA_acyltransferase"/>
</dbReference>
<dbReference type="Pfam" id="PF13480">
    <property type="entry name" value="Acetyltransf_6"/>
    <property type="match status" value="1"/>
</dbReference>
<name>A0ABT5UF29_9GAMM</name>
<evidence type="ECO:0000313" key="3">
    <source>
        <dbReference type="Proteomes" id="UP001528823"/>
    </source>
</evidence>
<dbReference type="Gene3D" id="3.40.630.30">
    <property type="match status" value="1"/>
</dbReference>
<dbReference type="EMBL" id="JAPMOU010000023">
    <property type="protein sequence ID" value="MDE1463694.1"/>
    <property type="molecule type" value="Genomic_DNA"/>
</dbReference>
<dbReference type="SUPFAM" id="SSF55729">
    <property type="entry name" value="Acyl-CoA N-acyltransferases (Nat)"/>
    <property type="match status" value="1"/>
</dbReference>
<dbReference type="RefSeq" id="WP_274690029.1">
    <property type="nucleotide sequence ID" value="NZ_JAPMOU010000023.1"/>
</dbReference>
<organism evidence="2 3">
    <name type="scientific">Spartinivicinus poritis</name>
    <dbReference type="NCBI Taxonomy" id="2994640"/>
    <lineage>
        <taxon>Bacteria</taxon>
        <taxon>Pseudomonadati</taxon>
        <taxon>Pseudomonadota</taxon>
        <taxon>Gammaproteobacteria</taxon>
        <taxon>Oceanospirillales</taxon>
        <taxon>Zooshikellaceae</taxon>
        <taxon>Spartinivicinus</taxon>
    </lineage>
</organism>
<gene>
    <name evidence="2" type="ORF">ORQ98_17205</name>
</gene>
<accession>A0ABT5UF29</accession>
<keyword evidence="3" id="KW-1185">Reference proteome</keyword>
<dbReference type="InterPro" id="IPR038740">
    <property type="entry name" value="BioF2-like_GNAT_dom"/>
</dbReference>
<dbReference type="Proteomes" id="UP001528823">
    <property type="component" value="Unassembled WGS sequence"/>
</dbReference>
<sequence>MKSTIKSIKDKRQRHQERYTALGYQYVIADSIDFINVIHWDQVVGNASVFMSQDYLQVIDANSPTNTEQRYALAYQDGKPVAAIVCQIATISGKQLVLPDKKLKEKVVKQYRERVLVCGNLVSNGLHGVALASDLDAEQGWRIVAELIYRIRRGEKLNGSINFALVKDLGLAQLEASMVMERYSYRKIQTDPDMVLELPDNCTSFDDYLQLLTSKYRNRVKKTQKQLKQAEITDVRITDLSAYEQVIHNLYLQVEQKAEIRPATLPRGYFSALAQALGDNFACSIIKYQDEVVGFVSTIKDGKVAKGYYVGVDYQVNAEYPIYFRLLQLIIEHGISMGCNIISFGRTAVEPKTGLGAKPEATFVWARHRIPAVNFLVRKLFKAIPVEEAPERKVLKQ</sequence>
<proteinExistence type="predicted"/>
<protein>
    <submittedName>
        <fullName evidence="2">GNAT family N-acetyltransferase</fullName>
    </submittedName>
</protein>
<comment type="caution">
    <text evidence="2">The sequence shown here is derived from an EMBL/GenBank/DDBJ whole genome shotgun (WGS) entry which is preliminary data.</text>
</comment>